<protein>
    <submittedName>
        <fullName evidence="1">Uncharacterized protein</fullName>
    </submittedName>
</protein>
<proteinExistence type="predicted"/>
<evidence type="ECO:0000313" key="2">
    <source>
        <dbReference type="Proteomes" id="UP000314294"/>
    </source>
</evidence>
<evidence type="ECO:0000313" key="1">
    <source>
        <dbReference type="EMBL" id="TNN43998.1"/>
    </source>
</evidence>
<comment type="caution">
    <text evidence="1">The sequence shown here is derived from an EMBL/GenBank/DDBJ whole genome shotgun (WGS) entry which is preliminary data.</text>
</comment>
<sequence length="72" mass="7927">MEVLSGRSGLFTEYRNSSGTGVQACVPGLQVGYLTEQPLLGGVIWRSPARRYGNRTGWRKKIGLLDNTPTMK</sequence>
<organism evidence="1 2">
    <name type="scientific">Liparis tanakae</name>
    <name type="common">Tanaka's snailfish</name>
    <dbReference type="NCBI Taxonomy" id="230148"/>
    <lineage>
        <taxon>Eukaryota</taxon>
        <taxon>Metazoa</taxon>
        <taxon>Chordata</taxon>
        <taxon>Craniata</taxon>
        <taxon>Vertebrata</taxon>
        <taxon>Euteleostomi</taxon>
        <taxon>Actinopterygii</taxon>
        <taxon>Neopterygii</taxon>
        <taxon>Teleostei</taxon>
        <taxon>Neoteleostei</taxon>
        <taxon>Acanthomorphata</taxon>
        <taxon>Eupercaria</taxon>
        <taxon>Perciformes</taxon>
        <taxon>Cottioidei</taxon>
        <taxon>Cottales</taxon>
        <taxon>Liparidae</taxon>
        <taxon>Liparis</taxon>
    </lineage>
</organism>
<keyword evidence="2" id="KW-1185">Reference proteome</keyword>
<dbReference type="EMBL" id="SRLO01000931">
    <property type="protein sequence ID" value="TNN43998.1"/>
    <property type="molecule type" value="Genomic_DNA"/>
</dbReference>
<dbReference type="Proteomes" id="UP000314294">
    <property type="component" value="Unassembled WGS sequence"/>
</dbReference>
<name>A0A4Z2FS69_9TELE</name>
<dbReference type="AlphaFoldDB" id="A0A4Z2FS69"/>
<accession>A0A4Z2FS69</accession>
<reference evidence="1 2" key="1">
    <citation type="submission" date="2019-03" db="EMBL/GenBank/DDBJ databases">
        <title>First draft genome of Liparis tanakae, snailfish: a comprehensive survey of snailfish specific genes.</title>
        <authorList>
            <person name="Kim W."/>
            <person name="Song I."/>
            <person name="Jeong J.-H."/>
            <person name="Kim D."/>
            <person name="Kim S."/>
            <person name="Ryu S."/>
            <person name="Song J.Y."/>
            <person name="Lee S.K."/>
        </authorList>
    </citation>
    <scope>NUCLEOTIDE SEQUENCE [LARGE SCALE GENOMIC DNA]</scope>
    <source>
        <tissue evidence="1">Muscle</tissue>
    </source>
</reference>
<gene>
    <name evidence="1" type="ORF">EYF80_045806</name>
</gene>